<name>A0A6F9DV32_9ASCI</name>
<feature type="disulfide bond" evidence="6">
    <location>
        <begin position="149"/>
        <end position="192"/>
    </location>
</feature>
<protein>
    <submittedName>
        <fullName evidence="8">Sushi, von Willebrand factor type A, EGF and pentraxin domain-containing protein 1</fullName>
    </submittedName>
</protein>
<dbReference type="InterPro" id="IPR035976">
    <property type="entry name" value="Sushi/SCR/CCP_sf"/>
</dbReference>
<evidence type="ECO:0000256" key="4">
    <source>
        <dbReference type="ARBA" id="ARBA00023157"/>
    </source>
</evidence>
<evidence type="ECO:0000256" key="6">
    <source>
        <dbReference type="PROSITE-ProRule" id="PRU00302"/>
    </source>
</evidence>
<dbReference type="AlphaFoldDB" id="A0A6F9DV32"/>
<keyword evidence="4 6" id="KW-1015">Disulfide bond</keyword>
<dbReference type="SMART" id="SM00032">
    <property type="entry name" value="CCP"/>
    <property type="match status" value="4"/>
</dbReference>
<accession>A0A6F9DV32</accession>
<keyword evidence="2" id="KW-0732">Signal</keyword>
<evidence type="ECO:0000259" key="7">
    <source>
        <dbReference type="PROSITE" id="PS50923"/>
    </source>
</evidence>
<feature type="domain" description="Sushi" evidence="7">
    <location>
        <begin position="22"/>
        <end position="86"/>
    </location>
</feature>
<dbReference type="PANTHER" id="PTHR46393">
    <property type="entry name" value="SUSHI DOMAIN-CONTAINING PROTEIN"/>
    <property type="match status" value="1"/>
</dbReference>
<keyword evidence="3" id="KW-0677">Repeat</keyword>
<feature type="domain" description="Sushi" evidence="7">
    <location>
        <begin position="211"/>
        <end position="273"/>
    </location>
</feature>
<proteinExistence type="evidence at transcript level"/>
<dbReference type="Pfam" id="PF00084">
    <property type="entry name" value="Sushi"/>
    <property type="match status" value="4"/>
</dbReference>
<dbReference type="SUPFAM" id="SSF57535">
    <property type="entry name" value="Complement control module/SCR domain"/>
    <property type="match status" value="4"/>
</dbReference>
<comment type="caution">
    <text evidence="6">Lacks conserved residue(s) required for the propagation of feature annotation.</text>
</comment>
<feature type="domain" description="Sushi" evidence="7">
    <location>
        <begin position="87"/>
        <end position="147"/>
    </location>
</feature>
<evidence type="ECO:0000256" key="1">
    <source>
        <dbReference type="ARBA" id="ARBA00022659"/>
    </source>
</evidence>
<dbReference type="InterPro" id="IPR000436">
    <property type="entry name" value="Sushi_SCR_CCP_dom"/>
</dbReference>
<evidence type="ECO:0000256" key="5">
    <source>
        <dbReference type="ARBA" id="ARBA00023180"/>
    </source>
</evidence>
<dbReference type="CDD" id="cd00033">
    <property type="entry name" value="CCP"/>
    <property type="match status" value="2"/>
</dbReference>
<sequence>MMLGCLDTGIWTPMSRPICVRQVCPDPLDVANGNIIIDRPVGETLNVPGTMVRYMCNEGYDLVGEMTIICQDTKTWDPPNTQTCVRQECCPPPSIAFGSFTNSKLVYQVNDMIAYICDDGAPPIGPATSMCLADGTWSLTPLPTCQAVCPPPPSIPLGTFSPIQDTYSPTNTVIYDCCNGITITGTSTTNTCGSDGTWSLTGALLPSCTPTVCPPPPVVVEGKLDPNMVKLTYALGEMIEYECNFSPKLGQTETNTCGAKGLWTKTFPDICNES</sequence>
<keyword evidence="5" id="KW-0325">Glycoprotein</keyword>
<evidence type="ECO:0000256" key="3">
    <source>
        <dbReference type="ARBA" id="ARBA00022737"/>
    </source>
</evidence>
<dbReference type="Gene3D" id="2.10.70.10">
    <property type="entry name" value="Complement Module, domain 1"/>
    <property type="match status" value="4"/>
</dbReference>
<evidence type="ECO:0000313" key="8">
    <source>
        <dbReference type="EMBL" id="CAB3266735.1"/>
    </source>
</evidence>
<dbReference type="PROSITE" id="PS50923">
    <property type="entry name" value="SUSHI"/>
    <property type="match status" value="4"/>
</dbReference>
<gene>
    <name evidence="8" type="primary">Svep1-015</name>
</gene>
<organism evidence="8">
    <name type="scientific">Phallusia mammillata</name>
    <dbReference type="NCBI Taxonomy" id="59560"/>
    <lineage>
        <taxon>Eukaryota</taxon>
        <taxon>Metazoa</taxon>
        <taxon>Chordata</taxon>
        <taxon>Tunicata</taxon>
        <taxon>Ascidiacea</taxon>
        <taxon>Phlebobranchia</taxon>
        <taxon>Ascidiidae</taxon>
        <taxon>Phallusia</taxon>
    </lineage>
</organism>
<evidence type="ECO:0000256" key="2">
    <source>
        <dbReference type="ARBA" id="ARBA00022729"/>
    </source>
</evidence>
<dbReference type="EMBL" id="LR790873">
    <property type="protein sequence ID" value="CAB3266735.1"/>
    <property type="molecule type" value="mRNA"/>
</dbReference>
<feature type="domain" description="Sushi" evidence="7">
    <location>
        <begin position="148"/>
        <end position="210"/>
    </location>
</feature>
<reference evidence="8" key="1">
    <citation type="submission" date="2020-04" db="EMBL/GenBank/DDBJ databases">
        <authorList>
            <person name="Neveu A P."/>
        </authorList>
    </citation>
    <scope>NUCLEOTIDE SEQUENCE</scope>
    <source>
        <tissue evidence="8">Whole embryo</tissue>
    </source>
</reference>
<keyword evidence="1 6" id="KW-0768">Sushi</keyword>
<dbReference type="PANTHER" id="PTHR46393:SF7">
    <property type="entry name" value="COMPLEMENT C2"/>
    <property type="match status" value="1"/>
</dbReference>